<proteinExistence type="predicted"/>
<dbReference type="Proteomes" id="UP000034753">
    <property type="component" value="Unassembled WGS sequence"/>
</dbReference>
<name>A0A0G0WIN8_9BACT</name>
<evidence type="ECO:0000313" key="3">
    <source>
        <dbReference type="Proteomes" id="UP000034753"/>
    </source>
</evidence>
<sequence>MIPALVIFLSLNFPNFTGEMDFQKIIDSATSGSSMEIASDASFAAKTLKFNSGQTIYVRVTAENDGSDKHVLNLRDNNYSLITAYSMTRSGNQFLVNFPAPGSSGIYSLEANITSAGSVTNFVKTIEVGGGGTGNSQVNVKIENKVNTGNQVLSETNPASPTQTPDPSNPASPTPTPAPANQGFFALIWQMIVGFFKGIF</sequence>
<feature type="region of interest" description="Disordered" evidence="1">
    <location>
        <begin position="151"/>
        <end position="177"/>
    </location>
</feature>
<reference evidence="2 3" key="1">
    <citation type="journal article" date="2015" name="Nature">
        <title>rRNA introns, odd ribosomes, and small enigmatic genomes across a large radiation of phyla.</title>
        <authorList>
            <person name="Brown C.T."/>
            <person name="Hug L.A."/>
            <person name="Thomas B.C."/>
            <person name="Sharon I."/>
            <person name="Castelle C.J."/>
            <person name="Singh A."/>
            <person name="Wilkins M.J."/>
            <person name="Williams K.H."/>
            <person name="Banfield J.F."/>
        </authorList>
    </citation>
    <scope>NUCLEOTIDE SEQUENCE [LARGE SCALE GENOMIC DNA]</scope>
</reference>
<dbReference type="AlphaFoldDB" id="A0A0G0WIN8"/>
<feature type="compositionally biased region" description="Polar residues" evidence="1">
    <location>
        <begin position="151"/>
        <end position="163"/>
    </location>
</feature>
<gene>
    <name evidence="2" type="ORF">UU67_C0043G0004</name>
</gene>
<accession>A0A0G0WIN8</accession>
<organism evidence="2 3">
    <name type="scientific">Candidatus Daviesbacteria bacterium GW2011_GWB1_41_5</name>
    <dbReference type="NCBI Taxonomy" id="1618429"/>
    <lineage>
        <taxon>Bacteria</taxon>
        <taxon>Candidatus Daviesiibacteriota</taxon>
    </lineage>
</organism>
<dbReference type="EMBL" id="LCBN01000043">
    <property type="protein sequence ID" value="KKS12730.1"/>
    <property type="molecule type" value="Genomic_DNA"/>
</dbReference>
<evidence type="ECO:0000313" key="2">
    <source>
        <dbReference type="EMBL" id="KKS12730.1"/>
    </source>
</evidence>
<feature type="compositionally biased region" description="Pro residues" evidence="1">
    <location>
        <begin position="167"/>
        <end position="177"/>
    </location>
</feature>
<evidence type="ECO:0000256" key="1">
    <source>
        <dbReference type="SAM" id="MobiDB-lite"/>
    </source>
</evidence>
<comment type="caution">
    <text evidence="2">The sequence shown here is derived from an EMBL/GenBank/DDBJ whole genome shotgun (WGS) entry which is preliminary data.</text>
</comment>
<protein>
    <submittedName>
        <fullName evidence="2">Uncharacterized protein</fullName>
    </submittedName>
</protein>